<proteinExistence type="predicted"/>
<dbReference type="Proteomes" id="UP000276133">
    <property type="component" value="Unassembled WGS sequence"/>
</dbReference>
<dbReference type="EMBL" id="REGN01005941">
    <property type="protein sequence ID" value="RNA11504.1"/>
    <property type="molecule type" value="Genomic_DNA"/>
</dbReference>
<keyword evidence="2" id="KW-1185">Reference proteome</keyword>
<gene>
    <name evidence="1" type="ORF">BpHYR1_023127</name>
</gene>
<reference evidence="1 2" key="1">
    <citation type="journal article" date="2018" name="Sci. Rep.">
        <title>Genomic signatures of local adaptation to the degree of environmental predictability in rotifers.</title>
        <authorList>
            <person name="Franch-Gras L."/>
            <person name="Hahn C."/>
            <person name="Garcia-Roger E.M."/>
            <person name="Carmona M.J."/>
            <person name="Serra M."/>
            <person name="Gomez A."/>
        </authorList>
    </citation>
    <scope>NUCLEOTIDE SEQUENCE [LARGE SCALE GENOMIC DNA]</scope>
    <source>
        <strain evidence="1">HYR1</strain>
    </source>
</reference>
<evidence type="ECO:0000313" key="1">
    <source>
        <dbReference type="EMBL" id="RNA11504.1"/>
    </source>
</evidence>
<accession>A0A3M7QK41</accession>
<comment type="caution">
    <text evidence="1">The sequence shown here is derived from an EMBL/GenBank/DDBJ whole genome shotgun (WGS) entry which is preliminary data.</text>
</comment>
<name>A0A3M7QK41_BRAPC</name>
<organism evidence="1 2">
    <name type="scientific">Brachionus plicatilis</name>
    <name type="common">Marine rotifer</name>
    <name type="synonym">Brachionus muelleri</name>
    <dbReference type="NCBI Taxonomy" id="10195"/>
    <lineage>
        <taxon>Eukaryota</taxon>
        <taxon>Metazoa</taxon>
        <taxon>Spiralia</taxon>
        <taxon>Gnathifera</taxon>
        <taxon>Rotifera</taxon>
        <taxon>Eurotatoria</taxon>
        <taxon>Monogononta</taxon>
        <taxon>Pseudotrocha</taxon>
        <taxon>Ploima</taxon>
        <taxon>Brachionidae</taxon>
        <taxon>Brachionus</taxon>
    </lineage>
</organism>
<evidence type="ECO:0000313" key="2">
    <source>
        <dbReference type="Proteomes" id="UP000276133"/>
    </source>
</evidence>
<dbReference type="AlphaFoldDB" id="A0A3M7QK41"/>
<protein>
    <submittedName>
        <fullName evidence="1">Uncharacterized protein</fullName>
    </submittedName>
</protein>
<sequence>MLLYWRVCNDEMLLSALNNPNFLHEDSNFRSLNLKVADGTIKPSARRSKLSKMTRRSLIFKIFESLNQGSLWRILRAFQKYTIS</sequence>